<dbReference type="InterPro" id="IPR051088">
    <property type="entry name" value="PTS_Sugar-EIIC/EIIB"/>
</dbReference>
<reference evidence="12" key="1">
    <citation type="submission" date="2017-02" db="EMBL/GenBank/DDBJ databases">
        <authorList>
            <person name="Dridi B."/>
        </authorList>
    </citation>
    <scope>NUCLEOTIDE SEQUENCE [LARGE SCALE GENOMIC DNA]</scope>
    <source>
        <strain evidence="12">bH819</strain>
    </source>
</reference>
<dbReference type="EMBL" id="FWFD01000002">
    <property type="protein sequence ID" value="SLM84506.1"/>
    <property type="molecule type" value="Genomic_DNA"/>
</dbReference>
<feature type="transmembrane region" description="Helical" evidence="9">
    <location>
        <begin position="325"/>
        <end position="344"/>
    </location>
</feature>
<feature type="domain" description="PTS EIIC type-3" evidence="10">
    <location>
        <begin position="8"/>
        <end position="418"/>
    </location>
</feature>
<dbReference type="Pfam" id="PF02378">
    <property type="entry name" value="PTS_EIIC"/>
    <property type="match status" value="1"/>
</dbReference>
<feature type="transmembrane region" description="Helical" evidence="9">
    <location>
        <begin position="186"/>
        <end position="205"/>
    </location>
</feature>
<feature type="transmembrane region" description="Helical" evidence="9">
    <location>
        <begin position="293"/>
        <end position="313"/>
    </location>
</feature>
<evidence type="ECO:0000259" key="10">
    <source>
        <dbReference type="PROSITE" id="PS51105"/>
    </source>
</evidence>
<dbReference type="RefSeq" id="WP_086950169.1">
    <property type="nucleotide sequence ID" value="NZ_FWFD01000002.1"/>
</dbReference>
<feature type="transmembrane region" description="Helical" evidence="9">
    <location>
        <begin position="217"/>
        <end position="238"/>
    </location>
</feature>
<evidence type="ECO:0000256" key="2">
    <source>
        <dbReference type="ARBA" id="ARBA00022448"/>
    </source>
</evidence>
<evidence type="ECO:0000313" key="12">
    <source>
        <dbReference type="Proteomes" id="UP000195918"/>
    </source>
</evidence>
<evidence type="ECO:0000313" key="11">
    <source>
        <dbReference type="EMBL" id="SLM84506.1"/>
    </source>
</evidence>
<evidence type="ECO:0000256" key="4">
    <source>
        <dbReference type="ARBA" id="ARBA00022597"/>
    </source>
</evidence>
<feature type="transmembrane region" description="Helical" evidence="9">
    <location>
        <begin position="74"/>
        <end position="96"/>
    </location>
</feature>
<dbReference type="GO" id="GO:0009401">
    <property type="term" value="P:phosphoenolpyruvate-dependent sugar phosphotransferase system"/>
    <property type="evidence" value="ECO:0007669"/>
    <property type="project" value="InterPro"/>
</dbReference>
<dbReference type="PROSITE" id="PS51105">
    <property type="entry name" value="PTS_EIIC_TYPE_3"/>
    <property type="match status" value="1"/>
</dbReference>
<dbReference type="NCBIfam" id="TIGR00359">
    <property type="entry name" value="cello_pts_IIC"/>
    <property type="match status" value="1"/>
</dbReference>
<dbReference type="Proteomes" id="UP000195918">
    <property type="component" value="Unassembled WGS sequence"/>
</dbReference>
<keyword evidence="5 9" id="KW-0812">Transmembrane</keyword>
<feature type="transmembrane region" description="Helical" evidence="9">
    <location>
        <begin position="147"/>
        <end position="166"/>
    </location>
</feature>
<dbReference type="InterPro" id="IPR004796">
    <property type="entry name" value="PTS_IIC_cello"/>
</dbReference>
<evidence type="ECO:0000256" key="7">
    <source>
        <dbReference type="ARBA" id="ARBA00023136"/>
    </source>
</evidence>
<dbReference type="OrthoDB" id="1550290at2"/>
<dbReference type="PANTHER" id="PTHR33989">
    <property type="match status" value="1"/>
</dbReference>
<dbReference type="PIRSF" id="PIRSF006351">
    <property type="entry name" value="PTS_EIIC-Cellobiose"/>
    <property type="match status" value="1"/>
</dbReference>
<dbReference type="InterPro" id="IPR003352">
    <property type="entry name" value="PTS_EIIC"/>
</dbReference>
<proteinExistence type="predicted"/>
<evidence type="ECO:0000256" key="5">
    <source>
        <dbReference type="ARBA" id="ARBA00022692"/>
    </source>
</evidence>
<dbReference type="GO" id="GO:1901264">
    <property type="term" value="P:carbohydrate derivative transport"/>
    <property type="evidence" value="ECO:0007669"/>
    <property type="project" value="TreeGrafter"/>
</dbReference>
<feature type="transmembrane region" description="Helical" evidence="9">
    <location>
        <begin position="401"/>
        <end position="419"/>
    </location>
</feature>
<comment type="function">
    <text evidence="8">The phosphoenolpyruvate-dependent sugar phosphotransferase system (PTS), a major carbohydrate active -transport system, catalyzes the phosphorylation of incoming sugar substrates concomitant with their translocation across the cell membrane.</text>
</comment>
<dbReference type="GO" id="GO:0008982">
    <property type="term" value="F:protein-N(PI)-phosphohistidine-sugar phosphotransferase activity"/>
    <property type="evidence" value="ECO:0007669"/>
    <property type="project" value="UniProtKB-UniRule"/>
</dbReference>
<protein>
    <recommendedName>
        <fullName evidence="8">Permease IIC component</fullName>
    </recommendedName>
</protein>
<keyword evidence="3 8" id="KW-1003">Cell membrane</keyword>
<dbReference type="NCBIfam" id="TIGR00410">
    <property type="entry name" value="lacE"/>
    <property type="match status" value="1"/>
</dbReference>
<dbReference type="InterPro" id="IPR004501">
    <property type="entry name" value="PTS_EIIC_3"/>
</dbReference>
<keyword evidence="11" id="KW-0808">Transferase</keyword>
<organism evidence="11 12">
    <name type="scientific">Vagococcus fluvialis bH819</name>
    <dbReference type="NCBI Taxonomy" id="1255619"/>
    <lineage>
        <taxon>Bacteria</taxon>
        <taxon>Bacillati</taxon>
        <taxon>Bacillota</taxon>
        <taxon>Bacilli</taxon>
        <taxon>Lactobacillales</taxon>
        <taxon>Enterococcaceae</taxon>
        <taxon>Vagococcus</taxon>
    </lineage>
</organism>
<evidence type="ECO:0000256" key="1">
    <source>
        <dbReference type="ARBA" id="ARBA00004651"/>
    </source>
</evidence>
<evidence type="ECO:0000256" key="3">
    <source>
        <dbReference type="ARBA" id="ARBA00022475"/>
    </source>
</evidence>
<dbReference type="GO" id="GO:0005886">
    <property type="term" value="C:plasma membrane"/>
    <property type="evidence" value="ECO:0007669"/>
    <property type="project" value="UniProtKB-SubCell"/>
</dbReference>
<keyword evidence="12" id="KW-1185">Reference proteome</keyword>
<gene>
    <name evidence="11" type="ORF">FM121_00335</name>
</gene>
<name>A0A1X6WLE3_9ENTE</name>
<feature type="transmembrane region" description="Helical" evidence="9">
    <location>
        <begin position="245"/>
        <end position="265"/>
    </location>
</feature>
<evidence type="ECO:0000256" key="6">
    <source>
        <dbReference type="ARBA" id="ARBA00022989"/>
    </source>
</evidence>
<keyword evidence="4 8" id="KW-0762">Sugar transport</keyword>
<keyword evidence="7 8" id="KW-0472">Membrane</keyword>
<feature type="transmembrane region" description="Helical" evidence="9">
    <location>
        <begin position="32"/>
        <end position="54"/>
    </location>
</feature>
<dbReference type="AlphaFoldDB" id="A0A1X6WLE3"/>
<keyword evidence="6 9" id="KW-1133">Transmembrane helix</keyword>
<evidence type="ECO:0000256" key="9">
    <source>
        <dbReference type="SAM" id="Phobius"/>
    </source>
</evidence>
<sequence length="452" mass="50069">MKKFLDWLERMLTPMARVIGENKYLIAIRDGFLLSTPLLIVGSLFLLIANFPLSQWDGWMSAVLGSEWAQHMSVPANASFDVMTILAVAGIGYSLAKQFDEDAMQAAVVSLVSFFIVTPYVTFFTPVDTEIVYEVGSLPLKWVGSRGLFLGMITALVATRLFVWVLKKGWTIKMPDGVPPTVVKSFEALIPSFVVVFFFFIINWLSALTPYGNLQEVIFKLLQAPLLSLGNTLGAMVIAYLFLHFFWFFGINGGSVVGAVFNPVLRALSMENLEAYKDGLPIPNIITGQFQDMFATFGGAGSTLSLIVVMIIVCKSQRIKKLSQLSLVPGIFGINEPIIFGLPIVLNPVILIPFVLVPTVNIIIAYFAMNLGLVPFTNGIQLPWTTPIIFSGLLVSGWQGAVLQGILFILGMFIYYPFIKVMDNQYLREEAAALEQKEEDDISFDDFDFDAL</sequence>
<keyword evidence="2 8" id="KW-0813">Transport</keyword>
<feature type="transmembrane region" description="Helical" evidence="9">
    <location>
        <begin position="350"/>
        <end position="369"/>
    </location>
</feature>
<comment type="subcellular location">
    <subcellularLocation>
        <location evidence="1">Cell membrane</location>
        <topology evidence="1">Multi-pass membrane protein</topology>
    </subcellularLocation>
</comment>
<accession>A0A1X6WLE3</accession>
<evidence type="ECO:0000256" key="8">
    <source>
        <dbReference type="PIRNR" id="PIRNR006351"/>
    </source>
</evidence>
<feature type="transmembrane region" description="Helical" evidence="9">
    <location>
        <begin position="108"/>
        <end position="127"/>
    </location>
</feature>
<dbReference type="PANTHER" id="PTHR33989:SF11">
    <property type="entry name" value="LICHENAN PERMEASE IIC COMPONENT"/>
    <property type="match status" value="1"/>
</dbReference>